<evidence type="ECO:0000313" key="1">
    <source>
        <dbReference type="EMBL" id="MDO6965501.1"/>
    </source>
</evidence>
<name>A0ABT8YPF3_9HYPH</name>
<reference evidence="1" key="2">
    <citation type="submission" date="2023-07" db="EMBL/GenBank/DDBJ databases">
        <authorList>
            <person name="Shen H."/>
        </authorList>
    </citation>
    <scope>NUCLEOTIDE SEQUENCE</scope>
    <source>
        <strain evidence="1">TNR-22</strain>
    </source>
</reference>
<keyword evidence="2" id="KW-1185">Reference proteome</keyword>
<comment type="caution">
    <text evidence="1">The sequence shown here is derived from an EMBL/GenBank/DDBJ whole genome shotgun (WGS) entry which is preliminary data.</text>
</comment>
<dbReference type="EMBL" id="JAUOZU010000012">
    <property type="protein sequence ID" value="MDO6965501.1"/>
    <property type="molecule type" value="Genomic_DNA"/>
</dbReference>
<reference evidence="1" key="1">
    <citation type="journal article" date="2015" name="Int. J. Syst. Evol. Microbiol.">
        <title>Rhizobium alvei sp. nov., isolated from a freshwater river.</title>
        <authorList>
            <person name="Sheu S.Y."/>
            <person name="Huang H.W."/>
            <person name="Young C.C."/>
            <person name="Chen W.M."/>
        </authorList>
    </citation>
    <scope>NUCLEOTIDE SEQUENCE</scope>
    <source>
        <strain evidence="1">TNR-22</strain>
    </source>
</reference>
<accession>A0ABT8YPF3</accession>
<protein>
    <submittedName>
        <fullName evidence="1">Uncharacterized protein</fullName>
    </submittedName>
</protein>
<sequence length="275" mass="31857">MTDAEEGRNLEAYFSERFYQRHYSGYSVYRRGALKHYLSEGEQNGYSPNGYFDPKWWSREYGVEKSGHDSIFESYLTNYRNTIPGEDYSLIFNSCFSDEREMADVLAAGGRSRNGLFDFSFLLSQNKTDARAPDPIALFLRLAGEGYNVSPTRFFDSRFYASEYRDVAEAKVNPFVHYIKNGLFENRKPCAFLRCRKNFSEIKNKAHFLSSIRTPSELFELDGRYELDGWDISALGQGSRVFTAVNHFFGEPQLSGIRDFEKMIEVYAAYLEGER</sequence>
<organism evidence="1 2">
    <name type="scientific">Rhizobium alvei</name>
    <dbReference type="NCBI Taxonomy" id="1132659"/>
    <lineage>
        <taxon>Bacteria</taxon>
        <taxon>Pseudomonadati</taxon>
        <taxon>Pseudomonadota</taxon>
        <taxon>Alphaproteobacteria</taxon>
        <taxon>Hyphomicrobiales</taxon>
        <taxon>Rhizobiaceae</taxon>
        <taxon>Rhizobium/Agrobacterium group</taxon>
        <taxon>Rhizobium</taxon>
    </lineage>
</organism>
<dbReference type="Proteomes" id="UP001174932">
    <property type="component" value="Unassembled WGS sequence"/>
</dbReference>
<gene>
    <name evidence="1" type="ORF">Q4481_16160</name>
</gene>
<dbReference type="RefSeq" id="WP_304377437.1">
    <property type="nucleotide sequence ID" value="NZ_JAUOZU010000012.1"/>
</dbReference>
<proteinExistence type="predicted"/>
<evidence type="ECO:0000313" key="2">
    <source>
        <dbReference type="Proteomes" id="UP001174932"/>
    </source>
</evidence>